<accession>A0A1N7M2K0</accession>
<dbReference type="OrthoDB" id="821958at2"/>
<dbReference type="STRING" id="713588.SAMN05421789_10738"/>
<proteinExistence type="predicted"/>
<keyword evidence="2" id="KW-1185">Reference proteome</keyword>
<protein>
    <submittedName>
        <fullName evidence="1">Uncharacterized protein</fullName>
    </submittedName>
</protein>
<sequence>MANISKGILGGFSGKVGTIVGANYRGKDIIRSVPKKSGRKPTELQLLQQKKFRLVVSFLQPLKPIQSKYFGMSSGVKSKANLAASYMLNNALLVVANEPELVFNKILITKGELAGFQNQVATPAAGRIMNFTWDDNSLQGNGNATDVMNVVSYSEDQQVFEVFQGVATRADGTAQITLPNYFGGLDIHFWIYFNNAEQKLACNSPYLGLITLI</sequence>
<gene>
    <name evidence="1" type="ORF">SAMN05421789_10738</name>
</gene>
<dbReference type="EMBL" id="FTOI01000007">
    <property type="protein sequence ID" value="SIS80272.1"/>
    <property type="molecule type" value="Genomic_DNA"/>
</dbReference>
<dbReference type="AlphaFoldDB" id="A0A1N7M2K0"/>
<dbReference type="RefSeq" id="WP_076387066.1">
    <property type="nucleotide sequence ID" value="NZ_FTOI01000007.1"/>
</dbReference>
<dbReference type="Pfam" id="PF19781">
    <property type="entry name" value="DUF6266"/>
    <property type="match status" value="1"/>
</dbReference>
<dbReference type="Proteomes" id="UP000185839">
    <property type="component" value="Unassembled WGS sequence"/>
</dbReference>
<evidence type="ECO:0000313" key="2">
    <source>
        <dbReference type="Proteomes" id="UP000185839"/>
    </source>
</evidence>
<organism evidence="1 2">
    <name type="scientific">Kaistella chaponensis</name>
    <dbReference type="NCBI Taxonomy" id="713588"/>
    <lineage>
        <taxon>Bacteria</taxon>
        <taxon>Pseudomonadati</taxon>
        <taxon>Bacteroidota</taxon>
        <taxon>Flavobacteriia</taxon>
        <taxon>Flavobacteriales</taxon>
        <taxon>Weeksellaceae</taxon>
        <taxon>Chryseobacterium group</taxon>
        <taxon>Kaistella</taxon>
    </lineage>
</organism>
<evidence type="ECO:0000313" key="1">
    <source>
        <dbReference type="EMBL" id="SIS80272.1"/>
    </source>
</evidence>
<dbReference type="InterPro" id="IPR046233">
    <property type="entry name" value="DUF6266"/>
</dbReference>
<reference evidence="2" key="1">
    <citation type="submission" date="2017-01" db="EMBL/GenBank/DDBJ databases">
        <authorList>
            <person name="Varghese N."/>
            <person name="Submissions S."/>
        </authorList>
    </citation>
    <scope>NUCLEOTIDE SEQUENCE [LARGE SCALE GENOMIC DNA]</scope>
    <source>
        <strain evidence="2">DSM 23145</strain>
    </source>
</reference>
<name>A0A1N7M2K0_9FLAO</name>